<accession>A0A2H9ZSQ4</accession>
<dbReference type="PROSITE" id="PS50994">
    <property type="entry name" value="INTEGRASE"/>
    <property type="match status" value="1"/>
</dbReference>
<dbReference type="InterPro" id="IPR036397">
    <property type="entry name" value="RNaseH_sf"/>
</dbReference>
<dbReference type="AlphaFoldDB" id="A0A2H9ZSQ4"/>
<dbReference type="InterPro" id="IPR050951">
    <property type="entry name" value="Retrovirus_Pol_polyprotein"/>
</dbReference>
<reference evidence="2 3" key="1">
    <citation type="journal article" date="2017" name="Nature">
        <title>The Apostasia genome and the evolution of orchids.</title>
        <authorList>
            <person name="Zhang G.Q."/>
            <person name="Liu K.W."/>
            <person name="Li Z."/>
            <person name="Lohaus R."/>
            <person name="Hsiao Y.Y."/>
            <person name="Niu S.C."/>
            <person name="Wang J.Y."/>
            <person name="Lin Y.C."/>
            <person name="Xu Q."/>
            <person name="Chen L.J."/>
            <person name="Yoshida K."/>
            <person name="Fujiwara S."/>
            <person name="Wang Z.W."/>
            <person name="Zhang Y.Q."/>
            <person name="Mitsuda N."/>
            <person name="Wang M."/>
            <person name="Liu G.H."/>
            <person name="Pecoraro L."/>
            <person name="Huang H.X."/>
            <person name="Xiao X.J."/>
            <person name="Lin M."/>
            <person name="Wu X.Y."/>
            <person name="Wu W.L."/>
            <person name="Chen Y.Y."/>
            <person name="Chang S.B."/>
            <person name="Sakamoto S."/>
            <person name="Ohme-Takagi M."/>
            <person name="Yagi M."/>
            <person name="Zeng S.J."/>
            <person name="Shen C.Y."/>
            <person name="Yeh C.M."/>
            <person name="Luo Y.B."/>
            <person name="Tsai W.C."/>
            <person name="Van de Peer Y."/>
            <person name="Liu Z.J."/>
        </authorList>
    </citation>
    <scope>NUCLEOTIDE SEQUENCE [LARGE SCALE GENOMIC DNA]</scope>
    <source>
        <strain evidence="3">cv. Shenzhen</strain>
        <tissue evidence="2">Stem</tissue>
    </source>
</reference>
<evidence type="ECO:0000313" key="3">
    <source>
        <dbReference type="Proteomes" id="UP000236161"/>
    </source>
</evidence>
<dbReference type="SUPFAM" id="SSF53098">
    <property type="entry name" value="Ribonuclease H-like"/>
    <property type="match status" value="1"/>
</dbReference>
<proteinExistence type="predicted"/>
<dbReference type="InterPro" id="IPR012337">
    <property type="entry name" value="RNaseH-like_sf"/>
</dbReference>
<dbReference type="PANTHER" id="PTHR37984">
    <property type="entry name" value="PROTEIN CBG26694"/>
    <property type="match status" value="1"/>
</dbReference>
<feature type="domain" description="Integrase catalytic" evidence="1">
    <location>
        <begin position="1"/>
        <end position="69"/>
    </location>
</feature>
<name>A0A2H9ZSQ4_9ASPA</name>
<dbReference type="Proteomes" id="UP000236161">
    <property type="component" value="Unassembled WGS sequence"/>
</dbReference>
<dbReference type="PANTHER" id="PTHR37984:SF5">
    <property type="entry name" value="PROTEIN NYNRIN-LIKE"/>
    <property type="match status" value="1"/>
</dbReference>
<dbReference type="GO" id="GO:0015074">
    <property type="term" value="P:DNA integration"/>
    <property type="evidence" value="ECO:0007669"/>
    <property type="project" value="InterPro"/>
</dbReference>
<dbReference type="OrthoDB" id="786061at2759"/>
<dbReference type="Pfam" id="PF00665">
    <property type="entry name" value="rve"/>
    <property type="match status" value="1"/>
</dbReference>
<dbReference type="GO" id="GO:0003676">
    <property type="term" value="F:nucleic acid binding"/>
    <property type="evidence" value="ECO:0007669"/>
    <property type="project" value="InterPro"/>
</dbReference>
<dbReference type="EMBL" id="KZ454301">
    <property type="protein sequence ID" value="PKA46320.1"/>
    <property type="molecule type" value="Genomic_DNA"/>
</dbReference>
<protein>
    <recommendedName>
        <fullName evidence="1">Integrase catalytic domain-containing protein</fullName>
    </recommendedName>
</protein>
<dbReference type="Gene3D" id="3.30.420.10">
    <property type="entry name" value="Ribonuclease H-like superfamily/Ribonuclease H"/>
    <property type="match status" value="1"/>
</dbReference>
<dbReference type="InterPro" id="IPR001584">
    <property type="entry name" value="Integrase_cat-core"/>
</dbReference>
<sequence>MKNYKWILVAVDYFTKWIEAKPLAQPSAQNVKSFLWANIVCRYGIPMVIITDNGTTFANRRIHDFCGEH</sequence>
<evidence type="ECO:0000313" key="2">
    <source>
        <dbReference type="EMBL" id="PKA46320.1"/>
    </source>
</evidence>
<keyword evidence="3" id="KW-1185">Reference proteome</keyword>
<evidence type="ECO:0000259" key="1">
    <source>
        <dbReference type="PROSITE" id="PS50994"/>
    </source>
</evidence>
<organism evidence="2 3">
    <name type="scientific">Apostasia shenzhenica</name>
    <dbReference type="NCBI Taxonomy" id="1088818"/>
    <lineage>
        <taxon>Eukaryota</taxon>
        <taxon>Viridiplantae</taxon>
        <taxon>Streptophyta</taxon>
        <taxon>Embryophyta</taxon>
        <taxon>Tracheophyta</taxon>
        <taxon>Spermatophyta</taxon>
        <taxon>Magnoliopsida</taxon>
        <taxon>Liliopsida</taxon>
        <taxon>Asparagales</taxon>
        <taxon>Orchidaceae</taxon>
        <taxon>Apostasioideae</taxon>
        <taxon>Apostasia</taxon>
    </lineage>
</organism>
<gene>
    <name evidence="2" type="ORF">AXF42_Ash020844</name>
</gene>